<dbReference type="Proteomes" id="UP000032702">
    <property type="component" value="Unassembled WGS sequence"/>
</dbReference>
<gene>
    <name evidence="2" type="ORF">STIAU_2877</name>
</gene>
<feature type="compositionally biased region" description="Gly residues" evidence="1">
    <location>
        <begin position="422"/>
        <end position="441"/>
    </location>
</feature>
<organism evidence="2 3">
    <name type="scientific">Stigmatella aurantiaca (strain DW4/3-1)</name>
    <dbReference type="NCBI Taxonomy" id="378806"/>
    <lineage>
        <taxon>Bacteria</taxon>
        <taxon>Pseudomonadati</taxon>
        <taxon>Myxococcota</taxon>
        <taxon>Myxococcia</taxon>
        <taxon>Myxococcales</taxon>
        <taxon>Cystobacterineae</taxon>
        <taxon>Archangiaceae</taxon>
        <taxon>Stigmatella</taxon>
    </lineage>
</organism>
<protein>
    <submittedName>
        <fullName evidence="2">Uncharacterized protein</fullName>
    </submittedName>
</protein>
<sequence length="638" mass="68564">MKEERARFFQKSECTWQGWPAGPSSLAPALFRDAPSLAGVFSKRSPGGALSPQQAGSLRGGAARLDLEEHPLLGGAVVHEVDASWLERDFIRHGELHAGGVHGGVVLQLALAERGEPRGLGGELQPVASRPGLKEERVPLHRGVGLEGLALAQLRLAHLGILEGRRRARQDIAHAQPARLRQADFSHVLGRARRHGEGLALRLMARRLEPEFVPGGTGRESSEQEAPVLLKLHLYPRARAGGLSLAEGGGDFSGDDEGVDLEGDLRIRGHHPALHRAGLLWRQRAQGDVAHVDDVLLGELQGGDAHGLVAVHAQRQELLRVLQERDEPSVLQERTRDEQLLQLARTSGDEGAARHHLALSPLLLLRLGRIGCVEQALRGGDFARLAQLGEGLLERNRRGGLLGLRQGKPGLPGGCQQPGRGQRLGRGGSVWCGGPHGGGQGQRQEQGNTGGRKAHRPPAYPSGVPREAGWGSSHPVRTWQAGWVRPTTRSVLAVFPVLLALGCSRPLTSEALALQYEPPSGVRFTSEEAGPPAVAHFEGGLELRSVPGTALTLETPAEEVFRLAGVPLPGKAVQQARGTLPAGAVARYEFLKGNVRTLVYVLPRPDRFVLITFSASEQDYGPRSSRVERSLSTLKLLR</sequence>
<dbReference type="AlphaFoldDB" id="Q08Y63"/>
<reference evidence="2 3" key="1">
    <citation type="submission" date="2006-04" db="EMBL/GenBank/DDBJ databases">
        <authorList>
            <person name="Nierman W.C."/>
        </authorList>
    </citation>
    <scope>NUCLEOTIDE SEQUENCE [LARGE SCALE GENOMIC DNA]</scope>
    <source>
        <strain evidence="2 3">DW4/3-1</strain>
    </source>
</reference>
<evidence type="ECO:0000256" key="1">
    <source>
        <dbReference type="SAM" id="MobiDB-lite"/>
    </source>
</evidence>
<evidence type="ECO:0000313" key="3">
    <source>
        <dbReference type="Proteomes" id="UP000032702"/>
    </source>
</evidence>
<name>Q08Y63_STIAD</name>
<feature type="region of interest" description="Disordered" evidence="1">
    <location>
        <begin position="403"/>
        <end position="472"/>
    </location>
</feature>
<dbReference type="PATRIC" id="fig|378806.16.peg.4473"/>
<comment type="caution">
    <text evidence="2">The sequence shown here is derived from an EMBL/GenBank/DDBJ whole genome shotgun (WGS) entry which is preliminary data.</text>
</comment>
<proteinExistence type="predicted"/>
<feature type="compositionally biased region" description="Low complexity" evidence="1">
    <location>
        <begin position="403"/>
        <end position="421"/>
    </location>
</feature>
<evidence type="ECO:0000313" key="2">
    <source>
        <dbReference type="EMBL" id="EAU65430.1"/>
    </source>
</evidence>
<accession>Q08Y63</accession>
<dbReference type="EMBL" id="AAMD01000082">
    <property type="protein sequence ID" value="EAU65430.1"/>
    <property type="molecule type" value="Genomic_DNA"/>
</dbReference>